<reference evidence="3" key="1">
    <citation type="submission" date="2016-11" db="UniProtKB">
        <authorList>
            <consortium name="WormBaseParasite"/>
        </authorList>
    </citation>
    <scope>IDENTIFICATION</scope>
</reference>
<name>A0A1I7X6T5_HETBA</name>
<protein>
    <submittedName>
        <fullName evidence="3">Uncharacterized protein</fullName>
    </submittedName>
</protein>
<evidence type="ECO:0000256" key="1">
    <source>
        <dbReference type="SAM" id="MobiDB-lite"/>
    </source>
</evidence>
<proteinExistence type="predicted"/>
<evidence type="ECO:0000313" key="2">
    <source>
        <dbReference type="Proteomes" id="UP000095283"/>
    </source>
</evidence>
<keyword evidence="2" id="KW-1185">Reference proteome</keyword>
<accession>A0A1I7X6T5</accession>
<dbReference type="AlphaFoldDB" id="A0A1I7X6T5"/>
<dbReference type="Proteomes" id="UP000095283">
    <property type="component" value="Unplaced"/>
</dbReference>
<feature type="compositionally biased region" description="Basic and acidic residues" evidence="1">
    <location>
        <begin position="19"/>
        <end position="28"/>
    </location>
</feature>
<feature type="region of interest" description="Disordered" evidence="1">
    <location>
        <begin position="1"/>
        <end position="53"/>
    </location>
</feature>
<evidence type="ECO:0000313" key="3">
    <source>
        <dbReference type="WBParaSite" id="Hba_13328"/>
    </source>
</evidence>
<feature type="compositionally biased region" description="Polar residues" evidence="1">
    <location>
        <begin position="1"/>
        <end position="18"/>
    </location>
</feature>
<dbReference type="WBParaSite" id="Hba_13328">
    <property type="protein sequence ID" value="Hba_13328"/>
    <property type="gene ID" value="Hba_13328"/>
</dbReference>
<organism evidence="2 3">
    <name type="scientific">Heterorhabditis bacteriophora</name>
    <name type="common">Entomopathogenic nematode worm</name>
    <dbReference type="NCBI Taxonomy" id="37862"/>
    <lineage>
        <taxon>Eukaryota</taxon>
        <taxon>Metazoa</taxon>
        <taxon>Ecdysozoa</taxon>
        <taxon>Nematoda</taxon>
        <taxon>Chromadorea</taxon>
        <taxon>Rhabditida</taxon>
        <taxon>Rhabditina</taxon>
        <taxon>Rhabditomorpha</taxon>
        <taxon>Strongyloidea</taxon>
        <taxon>Heterorhabditidae</taxon>
        <taxon>Heterorhabditis</taxon>
    </lineage>
</organism>
<feature type="compositionally biased region" description="Low complexity" evidence="1">
    <location>
        <begin position="40"/>
        <end position="50"/>
    </location>
</feature>
<sequence length="75" mass="8383">MSSRSIRSSGITHQNSPQRDGRDRDRRLFANIQSTLRGTSSASSPSIPLSEKLKPRVKDPVEVFILNVLYCSHNS</sequence>